<name>A0A0C3P6N7_PISTI</name>
<evidence type="ECO:0000313" key="1">
    <source>
        <dbReference type="EMBL" id="KIO08990.1"/>
    </source>
</evidence>
<dbReference type="InParanoid" id="A0A0C3P6N7"/>
<proteinExistence type="predicted"/>
<reference evidence="2" key="2">
    <citation type="submission" date="2015-01" db="EMBL/GenBank/DDBJ databases">
        <title>Evolutionary Origins and Diversification of the Mycorrhizal Mutualists.</title>
        <authorList>
            <consortium name="DOE Joint Genome Institute"/>
            <consortium name="Mycorrhizal Genomics Consortium"/>
            <person name="Kohler A."/>
            <person name="Kuo A."/>
            <person name="Nagy L.G."/>
            <person name="Floudas D."/>
            <person name="Copeland A."/>
            <person name="Barry K.W."/>
            <person name="Cichocki N."/>
            <person name="Veneault-Fourrey C."/>
            <person name="LaButti K."/>
            <person name="Lindquist E.A."/>
            <person name="Lipzen A."/>
            <person name="Lundell T."/>
            <person name="Morin E."/>
            <person name="Murat C."/>
            <person name="Riley R."/>
            <person name="Ohm R."/>
            <person name="Sun H."/>
            <person name="Tunlid A."/>
            <person name="Henrissat B."/>
            <person name="Grigoriev I.V."/>
            <person name="Hibbett D.S."/>
            <person name="Martin F."/>
        </authorList>
    </citation>
    <scope>NUCLEOTIDE SEQUENCE [LARGE SCALE GENOMIC DNA]</scope>
    <source>
        <strain evidence="2">Marx 270</strain>
    </source>
</reference>
<dbReference type="AlphaFoldDB" id="A0A0C3P6N7"/>
<protein>
    <submittedName>
        <fullName evidence="1">Uncharacterized protein</fullName>
    </submittedName>
</protein>
<dbReference type="Proteomes" id="UP000054217">
    <property type="component" value="Unassembled WGS sequence"/>
</dbReference>
<accession>A0A0C3P6N7</accession>
<keyword evidence="2" id="KW-1185">Reference proteome</keyword>
<organism evidence="1 2">
    <name type="scientific">Pisolithus tinctorius Marx 270</name>
    <dbReference type="NCBI Taxonomy" id="870435"/>
    <lineage>
        <taxon>Eukaryota</taxon>
        <taxon>Fungi</taxon>
        <taxon>Dikarya</taxon>
        <taxon>Basidiomycota</taxon>
        <taxon>Agaricomycotina</taxon>
        <taxon>Agaricomycetes</taxon>
        <taxon>Agaricomycetidae</taxon>
        <taxon>Boletales</taxon>
        <taxon>Sclerodermatineae</taxon>
        <taxon>Pisolithaceae</taxon>
        <taxon>Pisolithus</taxon>
    </lineage>
</organism>
<evidence type="ECO:0000313" key="2">
    <source>
        <dbReference type="Proteomes" id="UP000054217"/>
    </source>
</evidence>
<reference evidence="1 2" key="1">
    <citation type="submission" date="2014-04" db="EMBL/GenBank/DDBJ databases">
        <authorList>
            <consortium name="DOE Joint Genome Institute"/>
            <person name="Kuo A."/>
            <person name="Kohler A."/>
            <person name="Costa M.D."/>
            <person name="Nagy L.G."/>
            <person name="Floudas D."/>
            <person name="Copeland A."/>
            <person name="Barry K.W."/>
            <person name="Cichocki N."/>
            <person name="Veneault-Fourrey C."/>
            <person name="LaButti K."/>
            <person name="Lindquist E.A."/>
            <person name="Lipzen A."/>
            <person name="Lundell T."/>
            <person name="Morin E."/>
            <person name="Murat C."/>
            <person name="Sun H."/>
            <person name="Tunlid A."/>
            <person name="Henrissat B."/>
            <person name="Grigoriev I.V."/>
            <person name="Hibbett D.S."/>
            <person name="Martin F."/>
            <person name="Nordberg H.P."/>
            <person name="Cantor M.N."/>
            <person name="Hua S.X."/>
        </authorList>
    </citation>
    <scope>NUCLEOTIDE SEQUENCE [LARGE SCALE GENOMIC DNA]</scope>
    <source>
        <strain evidence="1 2">Marx 270</strain>
    </source>
</reference>
<gene>
    <name evidence="1" type="ORF">M404DRAFT_996709</name>
</gene>
<dbReference type="HOGENOM" id="CLU_2850620_0_0_1"/>
<dbReference type="EMBL" id="KN831955">
    <property type="protein sequence ID" value="KIO08990.1"/>
    <property type="molecule type" value="Genomic_DNA"/>
</dbReference>
<sequence>MAWDMWHADTLMDAFGGAIAEDSGSDSCTKSLSLMIIIMKLGRRNRTYPKCNTLAHDHSLDRLNS</sequence>